<sequence length="707" mass="76091">MSSSKKRAAAAAADENAPDGSVSPAPAKKRRVSLACNSCRAAREKCDGRRPHCGTCVANKRTCTYPPASKKRGLKTGYLRTIELSLAWIFDQVPGSEKALRNLLTRNDGRDGAKFLKKEDAAAARLHKRWSKSQVHKDIARLLSDGGPPVPDSSEESDTEGDGGEIPPIDASIVDQLPGTDAVQQTFLTALPISGSTDPTRLRLPNHWRRLLDIYLSYTHCWFPILDHNSLVHTASSYSYNAKPKSSLPSCHAELWAALAVASFQDWASSVPYEDASLTPSAIYSIAISLVPDGPLDLAHIRALLLQSLILLGRGRYSEAWLLVARGTLALPHVGQRHPGTPAEFDSAEGNVSAACFILDTLLALCLGRRPYSRGGSVDETPSSARPDILTTAVWHPVRGLASSQTEQHSSTPIAQPLFAFQQLYKFSKVLNSSIDGTDTCQCNTKTHPGTLAKCLDPHFNFCNSLMDSTPAVPSAFLLQSTYLAANVALSPTCRASLLSTLMEAVESCISHFGVGGTCPIISALMAYVQRRGMMEKMHEAESPRWETRLTMLRGVWAADKMDYGPTALHETPTPASGALWPTPGDLAQGYTLPQVDYPHAPAALQDERLGLALDPTATPLPLGAGDSYPSPAFTRGYPGMSRYSAIEGLQSIDYDAILEDLDCTDGGVDMDLQFMTNLGFAPGCDLGDKVFRESLGLIDDIPASGG</sequence>
<dbReference type="Pfam" id="PF00172">
    <property type="entry name" value="Zn_clus"/>
    <property type="match status" value="1"/>
</dbReference>
<accession>A0A084R167</accession>
<dbReference type="OrthoDB" id="3364175at2759"/>
<protein>
    <recommendedName>
        <fullName evidence="4">Zn(2)-C6 fungal-type domain-containing protein</fullName>
    </recommendedName>
</protein>
<dbReference type="InterPro" id="IPR036864">
    <property type="entry name" value="Zn2-C6_fun-type_DNA-bd_sf"/>
</dbReference>
<dbReference type="GO" id="GO:0045944">
    <property type="term" value="P:positive regulation of transcription by RNA polymerase II"/>
    <property type="evidence" value="ECO:0007669"/>
    <property type="project" value="TreeGrafter"/>
</dbReference>
<dbReference type="AlphaFoldDB" id="A0A084R167"/>
<evidence type="ECO:0000313" key="6">
    <source>
        <dbReference type="Proteomes" id="UP000028524"/>
    </source>
</evidence>
<organism evidence="5 6">
    <name type="scientific">Stachybotrys chlorohalonatus (strain IBT 40285)</name>
    <dbReference type="NCBI Taxonomy" id="1283841"/>
    <lineage>
        <taxon>Eukaryota</taxon>
        <taxon>Fungi</taxon>
        <taxon>Dikarya</taxon>
        <taxon>Ascomycota</taxon>
        <taxon>Pezizomycotina</taxon>
        <taxon>Sordariomycetes</taxon>
        <taxon>Hypocreomycetidae</taxon>
        <taxon>Hypocreales</taxon>
        <taxon>Stachybotryaceae</taxon>
        <taxon>Stachybotrys</taxon>
    </lineage>
</organism>
<dbReference type="InterPro" id="IPR001138">
    <property type="entry name" value="Zn2Cys6_DnaBD"/>
</dbReference>
<dbReference type="InterPro" id="IPR052783">
    <property type="entry name" value="Metabolic/Drug-Res_Regulator"/>
</dbReference>
<dbReference type="GO" id="GO:0003677">
    <property type="term" value="F:DNA binding"/>
    <property type="evidence" value="ECO:0007669"/>
    <property type="project" value="InterPro"/>
</dbReference>
<dbReference type="STRING" id="1283841.A0A084R167"/>
<keyword evidence="6" id="KW-1185">Reference proteome</keyword>
<evidence type="ECO:0000259" key="4">
    <source>
        <dbReference type="PROSITE" id="PS50048"/>
    </source>
</evidence>
<keyword evidence="2" id="KW-0539">Nucleus</keyword>
<dbReference type="OMA" id="WLPICEK"/>
<evidence type="ECO:0000256" key="3">
    <source>
        <dbReference type="SAM" id="MobiDB-lite"/>
    </source>
</evidence>
<evidence type="ECO:0000256" key="1">
    <source>
        <dbReference type="ARBA" id="ARBA00022723"/>
    </source>
</evidence>
<keyword evidence="1" id="KW-0479">Metal-binding</keyword>
<dbReference type="CDD" id="cd12148">
    <property type="entry name" value="fungal_TF_MHR"/>
    <property type="match status" value="1"/>
</dbReference>
<feature type="domain" description="Zn(2)-C6 fungal-type" evidence="4">
    <location>
        <begin position="35"/>
        <end position="65"/>
    </location>
</feature>
<dbReference type="Proteomes" id="UP000028524">
    <property type="component" value="Unassembled WGS sequence"/>
</dbReference>
<name>A0A084R167_STAC4</name>
<dbReference type="EMBL" id="KL659316">
    <property type="protein sequence ID" value="KFA69952.1"/>
    <property type="molecule type" value="Genomic_DNA"/>
</dbReference>
<dbReference type="GO" id="GO:0000981">
    <property type="term" value="F:DNA-binding transcription factor activity, RNA polymerase II-specific"/>
    <property type="evidence" value="ECO:0007669"/>
    <property type="project" value="InterPro"/>
</dbReference>
<evidence type="ECO:0000313" key="5">
    <source>
        <dbReference type="EMBL" id="KFA69952.1"/>
    </source>
</evidence>
<dbReference type="SMART" id="SM00066">
    <property type="entry name" value="GAL4"/>
    <property type="match status" value="1"/>
</dbReference>
<dbReference type="InParanoid" id="A0A084R167"/>
<proteinExistence type="predicted"/>
<reference evidence="5 6" key="1">
    <citation type="journal article" date="2014" name="BMC Genomics">
        <title>Comparative genome sequencing reveals chemotype-specific gene clusters in the toxigenic black mold Stachybotrys.</title>
        <authorList>
            <person name="Semeiks J."/>
            <person name="Borek D."/>
            <person name="Otwinowski Z."/>
            <person name="Grishin N.V."/>
        </authorList>
    </citation>
    <scope>NUCLEOTIDE SEQUENCE [LARGE SCALE GENOMIC DNA]</scope>
    <source>
        <strain evidence="5 6">IBT 40285</strain>
    </source>
</reference>
<feature type="compositionally biased region" description="Acidic residues" evidence="3">
    <location>
        <begin position="153"/>
        <end position="163"/>
    </location>
</feature>
<dbReference type="HOGENOM" id="CLU_007607_0_0_1"/>
<dbReference type="PROSITE" id="PS00463">
    <property type="entry name" value="ZN2_CY6_FUNGAL_1"/>
    <property type="match status" value="1"/>
</dbReference>
<dbReference type="Pfam" id="PF04082">
    <property type="entry name" value="Fungal_trans"/>
    <property type="match status" value="1"/>
</dbReference>
<feature type="region of interest" description="Disordered" evidence="3">
    <location>
        <begin position="142"/>
        <end position="171"/>
    </location>
</feature>
<dbReference type="SUPFAM" id="SSF57701">
    <property type="entry name" value="Zn2/Cys6 DNA-binding domain"/>
    <property type="match status" value="1"/>
</dbReference>
<dbReference type="CDD" id="cd00067">
    <property type="entry name" value="GAL4"/>
    <property type="match status" value="1"/>
</dbReference>
<feature type="region of interest" description="Disordered" evidence="3">
    <location>
        <begin position="1"/>
        <end position="27"/>
    </location>
</feature>
<dbReference type="PROSITE" id="PS50048">
    <property type="entry name" value="ZN2_CY6_FUNGAL_2"/>
    <property type="match status" value="1"/>
</dbReference>
<dbReference type="GO" id="GO:0008270">
    <property type="term" value="F:zinc ion binding"/>
    <property type="evidence" value="ECO:0007669"/>
    <property type="project" value="InterPro"/>
</dbReference>
<dbReference type="GO" id="GO:0006351">
    <property type="term" value="P:DNA-templated transcription"/>
    <property type="evidence" value="ECO:0007669"/>
    <property type="project" value="InterPro"/>
</dbReference>
<dbReference type="PANTHER" id="PTHR47655">
    <property type="entry name" value="QUINIC ACID UTILIZATION ACTIVATOR"/>
    <property type="match status" value="1"/>
</dbReference>
<gene>
    <name evidence="5" type="ORF">S40285_03930</name>
</gene>
<dbReference type="Gene3D" id="4.10.240.10">
    <property type="entry name" value="Zn(2)-C6 fungal-type DNA-binding domain"/>
    <property type="match status" value="1"/>
</dbReference>
<dbReference type="InterPro" id="IPR007219">
    <property type="entry name" value="XnlR_reg_dom"/>
</dbReference>
<evidence type="ECO:0000256" key="2">
    <source>
        <dbReference type="ARBA" id="ARBA00023242"/>
    </source>
</evidence>
<dbReference type="PANTHER" id="PTHR47655:SF2">
    <property type="entry name" value="QUINIC ACID UTILIZATION ACTIVATOR"/>
    <property type="match status" value="1"/>
</dbReference>